<dbReference type="HOGENOM" id="CLU_062795_1_0_4"/>
<accession>B1Y3I3</accession>
<feature type="signal peptide" evidence="1">
    <location>
        <begin position="1"/>
        <end position="24"/>
    </location>
</feature>
<protein>
    <recommendedName>
        <fullName evidence="4">Mu-like prophage I protein</fullName>
    </recommendedName>
</protein>
<name>B1Y3I3_LEPCP</name>
<dbReference type="InterPro" id="IPR012106">
    <property type="entry name" value="Phage_Mu_Gp1"/>
</dbReference>
<dbReference type="EMBL" id="CP001013">
    <property type="protein sequence ID" value="ACB34511.1"/>
    <property type="molecule type" value="Genomic_DNA"/>
</dbReference>
<feature type="chain" id="PRO_5002772754" description="Mu-like prophage I protein" evidence="1">
    <location>
        <begin position="25"/>
        <end position="373"/>
    </location>
</feature>
<dbReference type="OrthoDB" id="2043985at2"/>
<dbReference type="STRING" id="395495.Lcho_2245"/>
<organism evidence="2 3">
    <name type="scientific">Leptothrix cholodnii (strain ATCC 51168 / LMG 8142 / SP-6)</name>
    <name type="common">Leptothrix discophora (strain SP-6)</name>
    <dbReference type="NCBI Taxonomy" id="395495"/>
    <lineage>
        <taxon>Bacteria</taxon>
        <taxon>Pseudomonadati</taxon>
        <taxon>Pseudomonadota</taxon>
        <taxon>Betaproteobacteria</taxon>
        <taxon>Burkholderiales</taxon>
        <taxon>Sphaerotilaceae</taxon>
        <taxon>Leptothrix</taxon>
    </lineage>
</organism>
<dbReference type="eggNOG" id="COG4388">
    <property type="taxonomic scope" value="Bacteria"/>
</dbReference>
<dbReference type="PIRSF" id="PIRSF016624">
    <property type="entry name" value="Mu_prophg_I"/>
    <property type="match status" value="1"/>
</dbReference>
<dbReference type="Proteomes" id="UP000001693">
    <property type="component" value="Chromosome"/>
</dbReference>
<evidence type="ECO:0008006" key="4">
    <source>
        <dbReference type="Google" id="ProtNLM"/>
    </source>
</evidence>
<dbReference type="KEGG" id="lch:Lcho_2245"/>
<evidence type="ECO:0000256" key="1">
    <source>
        <dbReference type="SAM" id="SignalP"/>
    </source>
</evidence>
<proteinExistence type="predicted"/>
<gene>
    <name evidence="2" type="ordered locus">Lcho_2245</name>
</gene>
<dbReference type="Pfam" id="PF10123">
    <property type="entry name" value="Mu-like_Pro"/>
    <property type="match status" value="1"/>
</dbReference>
<reference evidence="2 3" key="1">
    <citation type="submission" date="2008-03" db="EMBL/GenBank/DDBJ databases">
        <title>Complete sequence of Leptothrix cholodnii SP-6.</title>
        <authorList>
            <consortium name="US DOE Joint Genome Institute"/>
            <person name="Copeland A."/>
            <person name="Lucas S."/>
            <person name="Lapidus A."/>
            <person name="Glavina del Rio T."/>
            <person name="Dalin E."/>
            <person name="Tice H."/>
            <person name="Bruce D."/>
            <person name="Goodwin L."/>
            <person name="Pitluck S."/>
            <person name="Chertkov O."/>
            <person name="Brettin T."/>
            <person name="Detter J.C."/>
            <person name="Han C."/>
            <person name="Kuske C.R."/>
            <person name="Schmutz J."/>
            <person name="Larimer F."/>
            <person name="Land M."/>
            <person name="Hauser L."/>
            <person name="Kyrpides N."/>
            <person name="Lykidis A."/>
            <person name="Emerson D."/>
            <person name="Richardson P."/>
        </authorList>
    </citation>
    <scope>NUCLEOTIDE SEQUENCE [LARGE SCALE GENOMIC DNA]</scope>
    <source>
        <strain evidence="3">ATCC 51168 / LMG 8142 / SP-6</strain>
    </source>
</reference>
<dbReference type="AlphaFoldDB" id="B1Y3I3"/>
<sequence length="373" mass="38259" precursor="true">MPSRKPRSTYIALLAAALSLGAQAEVQLLPAGEFAARDGRPGNGKAWTLSDAQGAKLAADLTAASAKSAFVFDVDHQTLRAEVNGQPAPAAGWATQFEWRAGIGLFATDVRWTEQAQGWIEGGAYRYVSPVITFDPAGRITGVLMAAITNYPALMGMEPIGRDLAAHLSSQFHTPTQSPETEVTLLAALIAAFGLKADANETEALNAVTALKAEAGALKDKAGQPTALSGALVTALGLKPGADEAAALQAVTTLKGGDAAALSAITALQAQVAALSAQSTGNQVEALVAQGLTDGRLLPALKDWATQLGKKDLTALQGFLSTAPKLLPGAGGQTNGVEPGADGVVALNAETKKVLTLMGITEEAWLKQYGKKA</sequence>
<evidence type="ECO:0000313" key="3">
    <source>
        <dbReference type="Proteomes" id="UP000001693"/>
    </source>
</evidence>
<dbReference type="RefSeq" id="WP_012347271.1">
    <property type="nucleotide sequence ID" value="NC_010524.1"/>
</dbReference>
<keyword evidence="1" id="KW-0732">Signal</keyword>
<evidence type="ECO:0000313" key="2">
    <source>
        <dbReference type="EMBL" id="ACB34511.1"/>
    </source>
</evidence>
<keyword evidence="3" id="KW-1185">Reference proteome</keyword>